<gene>
    <name evidence="1" type="ORF">A2758_01690</name>
</gene>
<protein>
    <submittedName>
        <fullName evidence="1">Uncharacterized protein</fullName>
    </submittedName>
</protein>
<proteinExistence type="predicted"/>
<dbReference type="Proteomes" id="UP000178612">
    <property type="component" value="Unassembled WGS sequence"/>
</dbReference>
<comment type="caution">
    <text evidence="1">The sequence shown here is derived from an EMBL/GenBank/DDBJ whole genome shotgun (WGS) entry which is preliminary data.</text>
</comment>
<sequence length="70" mass="8250">MSKVVISKEEYKKLKKYSEAYKKLASRFFEAAVKDPIEDTVTEFRRTGLYTKEFLNDLEKGLRKSSYSTK</sequence>
<dbReference type="AlphaFoldDB" id="A0A1G2T1L0"/>
<accession>A0A1G2T1L0</accession>
<evidence type="ECO:0000313" key="1">
    <source>
        <dbReference type="EMBL" id="OHA91170.1"/>
    </source>
</evidence>
<reference evidence="1 2" key="1">
    <citation type="journal article" date="2016" name="Nat. Commun.">
        <title>Thousands of microbial genomes shed light on interconnected biogeochemical processes in an aquifer system.</title>
        <authorList>
            <person name="Anantharaman K."/>
            <person name="Brown C.T."/>
            <person name="Hug L.A."/>
            <person name="Sharon I."/>
            <person name="Castelle C.J."/>
            <person name="Probst A.J."/>
            <person name="Thomas B.C."/>
            <person name="Singh A."/>
            <person name="Wilkins M.J."/>
            <person name="Karaoz U."/>
            <person name="Brodie E.L."/>
            <person name="Williams K.H."/>
            <person name="Hubbard S.S."/>
            <person name="Banfield J.F."/>
        </authorList>
    </citation>
    <scope>NUCLEOTIDE SEQUENCE [LARGE SCALE GENOMIC DNA]</scope>
</reference>
<evidence type="ECO:0000313" key="2">
    <source>
        <dbReference type="Proteomes" id="UP000178612"/>
    </source>
</evidence>
<dbReference type="EMBL" id="MHVJ01000013">
    <property type="protein sequence ID" value="OHA91170.1"/>
    <property type="molecule type" value="Genomic_DNA"/>
</dbReference>
<name>A0A1G2T1L0_9BACT</name>
<organism evidence="1 2">
    <name type="scientific">Candidatus Zambryskibacteria bacterium RIFCSPHIGHO2_01_FULL_49_18</name>
    <dbReference type="NCBI Taxonomy" id="1802740"/>
    <lineage>
        <taxon>Bacteria</taxon>
        <taxon>Candidatus Zambryskiibacteriota</taxon>
    </lineage>
</organism>